<dbReference type="Pfam" id="PF25973">
    <property type="entry name" value="BSH_CzcB"/>
    <property type="match status" value="1"/>
</dbReference>
<comment type="similarity">
    <text evidence="1">Belongs to the membrane fusion protein (MFP) (TC 8.A.1) family.</text>
</comment>
<evidence type="ECO:0000256" key="2">
    <source>
        <dbReference type="ARBA" id="ARBA00022448"/>
    </source>
</evidence>
<protein>
    <submittedName>
        <fullName evidence="6">Efflux RND transporter periplasmic adaptor subunit</fullName>
    </submittedName>
</protein>
<evidence type="ECO:0000256" key="3">
    <source>
        <dbReference type="SAM" id="Coils"/>
    </source>
</evidence>
<sequence length="364" mass="40227">MKKYSIAFLVIGALIGTSCNNDKKELIIENEKFCLDPNFKKGLELVTVTRQKITEGIHLTGTVDANPDKVVSFKSLFSGIVSETYFSLGDKVQKGQLLAEISSTEYSALQAELKGVESQIKVAATKLKSVNAMFNDQMASQKELDEAQSELDILKAEKARVSSNLNLYSASTSKNVFQIKAPASGIITDKNIAVGMQITGDSDEPLFTISNLDKVWIMANIYASNLQDVKTGMEVEITTMSYPDTVFKGKIAIISQVFDTEANVLKARIELDNADFKLKPGMLVDVMALQKREDEAESIPAAELIFSENENYVLVYKGDCDIEVRKVDIIAKNPSTVFIANGIKENEKVIAKNQLLIFNRLMQH</sequence>
<dbReference type="Gene3D" id="2.40.50.100">
    <property type="match status" value="1"/>
</dbReference>
<dbReference type="InterPro" id="IPR058792">
    <property type="entry name" value="Beta-barrel_RND_2"/>
</dbReference>
<reference evidence="6" key="1">
    <citation type="submission" date="2022-07" db="EMBL/GenBank/DDBJ databases">
        <title>Isolation, identification, and degradation of a PFOSA degrading strain from sewage treatment plant.</title>
        <authorList>
            <person name="Zhang L."/>
            <person name="Huo Y."/>
        </authorList>
    </citation>
    <scope>NUCLEOTIDE SEQUENCE</scope>
    <source>
        <strain evidence="6">C1</strain>
    </source>
</reference>
<name>A0ABY5IZF5_9FLAO</name>
<dbReference type="Gene3D" id="2.40.30.170">
    <property type="match status" value="1"/>
</dbReference>
<feature type="domain" description="CzcB-like barrel-sandwich hybrid" evidence="5">
    <location>
        <begin position="77"/>
        <end position="211"/>
    </location>
</feature>
<dbReference type="Gene3D" id="2.40.420.20">
    <property type="match status" value="1"/>
</dbReference>
<dbReference type="Proteomes" id="UP001059844">
    <property type="component" value="Chromosome"/>
</dbReference>
<accession>A0ABY5IZF5</accession>
<dbReference type="EMBL" id="CP101751">
    <property type="protein sequence ID" value="UUC46881.1"/>
    <property type="molecule type" value="Genomic_DNA"/>
</dbReference>
<dbReference type="InterPro" id="IPR006143">
    <property type="entry name" value="RND_pump_MFP"/>
</dbReference>
<feature type="coiled-coil region" evidence="3">
    <location>
        <begin position="106"/>
        <end position="164"/>
    </location>
</feature>
<gene>
    <name evidence="6" type="ORF">NOX80_06700</name>
</gene>
<organism evidence="6 7">
    <name type="scientific">Flavobacterium cerinum</name>
    <dbReference type="NCBI Taxonomy" id="2502784"/>
    <lineage>
        <taxon>Bacteria</taxon>
        <taxon>Pseudomonadati</taxon>
        <taxon>Bacteroidota</taxon>
        <taxon>Flavobacteriia</taxon>
        <taxon>Flavobacteriales</taxon>
        <taxon>Flavobacteriaceae</taxon>
        <taxon>Flavobacterium</taxon>
    </lineage>
</organism>
<feature type="domain" description="CusB-like beta-barrel" evidence="4">
    <location>
        <begin position="214"/>
        <end position="287"/>
    </location>
</feature>
<dbReference type="RefSeq" id="WP_256552534.1">
    <property type="nucleotide sequence ID" value="NZ_CP101751.1"/>
</dbReference>
<evidence type="ECO:0000259" key="4">
    <source>
        <dbReference type="Pfam" id="PF25954"/>
    </source>
</evidence>
<dbReference type="Gene3D" id="6.10.140.1990">
    <property type="match status" value="1"/>
</dbReference>
<evidence type="ECO:0000313" key="6">
    <source>
        <dbReference type="EMBL" id="UUC46881.1"/>
    </source>
</evidence>
<dbReference type="PANTHER" id="PTHR30097">
    <property type="entry name" value="CATION EFFLUX SYSTEM PROTEIN CUSB"/>
    <property type="match status" value="1"/>
</dbReference>
<keyword evidence="2" id="KW-0813">Transport</keyword>
<dbReference type="InterPro" id="IPR030190">
    <property type="entry name" value="MacA_alpha-hairpin_sf"/>
</dbReference>
<keyword evidence="3" id="KW-0175">Coiled coil</keyword>
<dbReference type="PANTHER" id="PTHR30097:SF4">
    <property type="entry name" value="SLR6042 PROTEIN"/>
    <property type="match status" value="1"/>
</dbReference>
<dbReference type="InterPro" id="IPR051909">
    <property type="entry name" value="MFP_Cation_Efflux"/>
</dbReference>
<keyword evidence="7" id="KW-1185">Reference proteome</keyword>
<evidence type="ECO:0000259" key="5">
    <source>
        <dbReference type="Pfam" id="PF25973"/>
    </source>
</evidence>
<dbReference type="PROSITE" id="PS51257">
    <property type="entry name" value="PROKAR_LIPOPROTEIN"/>
    <property type="match status" value="1"/>
</dbReference>
<dbReference type="Pfam" id="PF25954">
    <property type="entry name" value="Beta-barrel_RND_2"/>
    <property type="match status" value="1"/>
</dbReference>
<evidence type="ECO:0000313" key="7">
    <source>
        <dbReference type="Proteomes" id="UP001059844"/>
    </source>
</evidence>
<dbReference type="SUPFAM" id="SSF111369">
    <property type="entry name" value="HlyD-like secretion proteins"/>
    <property type="match status" value="1"/>
</dbReference>
<evidence type="ECO:0000256" key="1">
    <source>
        <dbReference type="ARBA" id="ARBA00009477"/>
    </source>
</evidence>
<dbReference type="InterPro" id="IPR058647">
    <property type="entry name" value="BSH_CzcB-like"/>
</dbReference>
<dbReference type="NCBIfam" id="TIGR01730">
    <property type="entry name" value="RND_mfp"/>
    <property type="match status" value="1"/>
</dbReference>
<proteinExistence type="inferred from homology"/>